<keyword evidence="2" id="KW-1185">Reference proteome</keyword>
<reference evidence="1 2" key="1">
    <citation type="submission" date="2021-06" db="EMBL/GenBank/DDBJ databases">
        <authorList>
            <person name="Palmer J.M."/>
        </authorList>
    </citation>
    <scope>NUCLEOTIDE SEQUENCE [LARGE SCALE GENOMIC DNA]</scope>
    <source>
        <strain evidence="1 2">XR_2019</strain>
        <tissue evidence="1">Muscle</tissue>
    </source>
</reference>
<sequence>MTTHISCFQCNASQSHSWTYFVCKLVHLQGSGGQGHLTVKKTRLLVSAVFSCSLTFAEQLKNKADKTQNPHCGSHYLAEGWSSLEAMHSMLILRCMTQVMECREDVTLPA</sequence>
<protein>
    <submittedName>
        <fullName evidence="1">Uncharacterized protein</fullName>
    </submittedName>
</protein>
<proteinExistence type="predicted"/>
<organism evidence="1 2">
    <name type="scientific">Xenotaenia resolanae</name>
    <dbReference type="NCBI Taxonomy" id="208358"/>
    <lineage>
        <taxon>Eukaryota</taxon>
        <taxon>Metazoa</taxon>
        <taxon>Chordata</taxon>
        <taxon>Craniata</taxon>
        <taxon>Vertebrata</taxon>
        <taxon>Euteleostomi</taxon>
        <taxon>Actinopterygii</taxon>
        <taxon>Neopterygii</taxon>
        <taxon>Teleostei</taxon>
        <taxon>Neoteleostei</taxon>
        <taxon>Acanthomorphata</taxon>
        <taxon>Ovalentaria</taxon>
        <taxon>Atherinomorphae</taxon>
        <taxon>Cyprinodontiformes</taxon>
        <taxon>Goodeidae</taxon>
        <taxon>Xenotaenia</taxon>
    </lineage>
</organism>
<name>A0ABV0VWP4_9TELE</name>
<gene>
    <name evidence="1" type="ORF">XENORESO_013407</name>
</gene>
<dbReference type="Proteomes" id="UP001444071">
    <property type="component" value="Unassembled WGS sequence"/>
</dbReference>
<accession>A0ABV0VWP4</accession>
<dbReference type="EMBL" id="JAHRIM010014201">
    <property type="protein sequence ID" value="MEQ2261645.1"/>
    <property type="molecule type" value="Genomic_DNA"/>
</dbReference>
<evidence type="ECO:0000313" key="1">
    <source>
        <dbReference type="EMBL" id="MEQ2261645.1"/>
    </source>
</evidence>
<evidence type="ECO:0000313" key="2">
    <source>
        <dbReference type="Proteomes" id="UP001444071"/>
    </source>
</evidence>
<comment type="caution">
    <text evidence="1">The sequence shown here is derived from an EMBL/GenBank/DDBJ whole genome shotgun (WGS) entry which is preliminary data.</text>
</comment>